<dbReference type="InterPro" id="IPR004143">
    <property type="entry name" value="BPL_LPL_catalytic"/>
</dbReference>
<dbReference type="PANTHER" id="PTHR43679:SF2">
    <property type="entry name" value="OCTANOYL-[GCVH]:PROTEIN N-OCTANOYLTRANSFERASE"/>
    <property type="match status" value="1"/>
</dbReference>
<reference evidence="2 3" key="1">
    <citation type="submission" date="2019-03" db="EMBL/GenBank/DDBJ databases">
        <title>Sequencing the genomes of 1000 actinobacteria strains.</title>
        <authorList>
            <person name="Klenk H.-P."/>
        </authorList>
    </citation>
    <scope>NUCLEOTIDE SEQUENCE [LARGE SCALE GENOMIC DNA]</scope>
    <source>
        <strain evidence="2 3">DSM 18936</strain>
    </source>
</reference>
<dbReference type="GO" id="GO:0016874">
    <property type="term" value="F:ligase activity"/>
    <property type="evidence" value="ECO:0007669"/>
    <property type="project" value="UniProtKB-KW"/>
</dbReference>
<accession>A0A4R7HYB0</accession>
<dbReference type="Gene3D" id="3.30.930.10">
    <property type="entry name" value="Bira Bifunctional Protein, Domain 2"/>
    <property type="match status" value="1"/>
</dbReference>
<dbReference type="InterPro" id="IPR050664">
    <property type="entry name" value="Octanoyltrans_LipM/LipL"/>
</dbReference>
<dbReference type="EMBL" id="SOAU01000001">
    <property type="protein sequence ID" value="TDT16207.1"/>
    <property type="molecule type" value="Genomic_DNA"/>
</dbReference>
<keyword evidence="3" id="KW-1185">Reference proteome</keyword>
<evidence type="ECO:0000313" key="2">
    <source>
        <dbReference type="EMBL" id="TDT16207.1"/>
    </source>
</evidence>
<dbReference type="PROSITE" id="PS51733">
    <property type="entry name" value="BPL_LPL_CATALYTIC"/>
    <property type="match status" value="1"/>
</dbReference>
<evidence type="ECO:0000313" key="3">
    <source>
        <dbReference type="Proteomes" id="UP000294558"/>
    </source>
</evidence>
<dbReference type="RefSeq" id="WP_133868603.1">
    <property type="nucleotide sequence ID" value="NZ_SOAU01000001.1"/>
</dbReference>
<dbReference type="OrthoDB" id="5241754at2"/>
<gene>
    <name evidence="2" type="ORF">BDK89_1791</name>
</gene>
<organism evidence="2 3">
    <name type="scientific">Ilumatobacter fluminis</name>
    <dbReference type="NCBI Taxonomy" id="467091"/>
    <lineage>
        <taxon>Bacteria</taxon>
        <taxon>Bacillati</taxon>
        <taxon>Actinomycetota</taxon>
        <taxon>Acidimicrobiia</taxon>
        <taxon>Acidimicrobiales</taxon>
        <taxon>Ilumatobacteraceae</taxon>
        <taxon>Ilumatobacter</taxon>
    </lineage>
</organism>
<protein>
    <submittedName>
        <fullName evidence="2">Biotin/lipoate A/B protein ligase family protein</fullName>
    </submittedName>
</protein>
<dbReference type="InterPro" id="IPR045864">
    <property type="entry name" value="aa-tRNA-synth_II/BPL/LPL"/>
</dbReference>
<dbReference type="Proteomes" id="UP000294558">
    <property type="component" value="Unassembled WGS sequence"/>
</dbReference>
<proteinExistence type="predicted"/>
<feature type="domain" description="BPL/LPL catalytic" evidence="1">
    <location>
        <begin position="24"/>
        <end position="222"/>
    </location>
</feature>
<sequence>MVMVDERRDTAEVLHGTDPFADGTITEPVVRVCEPTRPAIVLGSRQTDELLDLARVADAGLEVVRRRSGGGAVLLRPEAIVWIDLVVPHGTAPDDVRGSMIWAGERWREALVARGAERHRLDVHDGGMECTPWSGLVCFAGLGPGEITVEGRKLVGLSQRRTRHGVRIQGQVHRRSILGEMPALFSVDTPSVPIAEVATLADANLADTALADVTAHELAVSLAESIAGPAGARTTPV</sequence>
<evidence type="ECO:0000259" key="1">
    <source>
        <dbReference type="PROSITE" id="PS51733"/>
    </source>
</evidence>
<dbReference type="PANTHER" id="PTHR43679">
    <property type="entry name" value="OCTANOYLTRANSFERASE LIPM-RELATED"/>
    <property type="match status" value="1"/>
</dbReference>
<dbReference type="Pfam" id="PF21948">
    <property type="entry name" value="LplA-B_cat"/>
    <property type="match status" value="1"/>
</dbReference>
<keyword evidence="2" id="KW-0436">Ligase</keyword>
<dbReference type="SUPFAM" id="SSF55681">
    <property type="entry name" value="Class II aaRS and biotin synthetases"/>
    <property type="match status" value="1"/>
</dbReference>
<dbReference type="AlphaFoldDB" id="A0A4R7HYB0"/>
<comment type="caution">
    <text evidence="2">The sequence shown here is derived from an EMBL/GenBank/DDBJ whole genome shotgun (WGS) entry which is preliminary data.</text>
</comment>
<name>A0A4R7HYB0_9ACTN</name>